<evidence type="ECO:0000256" key="11">
    <source>
        <dbReference type="PROSITE-ProRule" id="PRU01360"/>
    </source>
</evidence>
<evidence type="ECO:0000256" key="8">
    <source>
        <dbReference type="ARBA" id="ARBA00023077"/>
    </source>
</evidence>
<dbReference type="InterPro" id="IPR012910">
    <property type="entry name" value="Plug_dom"/>
</dbReference>
<evidence type="ECO:0000256" key="6">
    <source>
        <dbReference type="ARBA" id="ARBA00023004"/>
    </source>
</evidence>
<dbReference type="KEGG" id="kim:G3T16_10480"/>
<dbReference type="PANTHER" id="PTHR32552">
    <property type="entry name" value="FERRICHROME IRON RECEPTOR-RELATED"/>
    <property type="match status" value="1"/>
</dbReference>
<dbReference type="Gene3D" id="2.40.170.20">
    <property type="entry name" value="TonB-dependent receptor, beta-barrel domain"/>
    <property type="match status" value="1"/>
</dbReference>
<dbReference type="SUPFAM" id="SSF56935">
    <property type="entry name" value="Porins"/>
    <property type="match status" value="1"/>
</dbReference>
<dbReference type="EMBL" id="CP048711">
    <property type="protein sequence ID" value="QIB65779.1"/>
    <property type="molecule type" value="Genomic_DNA"/>
</dbReference>
<evidence type="ECO:0000256" key="4">
    <source>
        <dbReference type="ARBA" id="ARBA00022496"/>
    </source>
</evidence>
<dbReference type="GO" id="GO:0009279">
    <property type="term" value="C:cell outer membrane"/>
    <property type="evidence" value="ECO:0007669"/>
    <property type="project" value="UniProtKB-SubCell"/>
</dbReference>
<evidence type="ECO:0000313" key="13">
    <source>
        <dbReference type="EMBL" id="QIB65779.1"/>
    </source>
</evidence>
<accession>A0A6C0U2W3</accession>
<keyword evidence="8" id="KW-0798">TonB box</keyword>
<dbReference type="PANTHER" id="PTHR32552:SF81">
    <property type="entry name" value="TONB-DEPENDENT OUTER MEMBRANE RECEPTOR"/>
    <property type="match status" value="1"/>
</dbReference>
<name>A0A6C0U2W3_9GAMM</name>
<evidence type="ECO:0000256" key="9">
    <source>
        <dbReference type="ARBA" id="ARBA00023136"/>
    </source>
</evidence>
<protein>
    <submittedName>
        <fullName evidence="13">Plug domain-containing protein</fullName>
    </submittedName>
</protein>
<dbReference type="RefSeq" id="WP_163495195.1">
    <property type="nucleotide sequence ID" value="NZ_CP048711.1"/>
</dbReference>
<evidence type="ECO:0000313" key="14">
    <source>
        <dbReference type="Proteomes" id="UP000477680"/>
    </source>
</evidence>
<evidence type="ECO:0000259" key="12">
    <source>
        <dbReference type="Pfam" id="PF07715"/>
    </source>
</evidence>
<evidence type="ECO:0000256" key="7">
    <source>
        <dbReference type="ARBA" id="ARBA00023065"/>
    </source>
</evidence>
<keyword evidence="7" id="KW-0406">Ion transport</keyword>
<dbReference type="Pfam" id="PF07715">
    <property type="entry name" value="Plug"/>
    <property type="match status" value="1"/>
</dbReference>
<dbReference type="InterPro" id="IPR039426">
    <property type="entry name" value="TonB-dep_rcpt-like"/>
</dbReference>
<dbReference type="InterPro" id="IPR036942">
    <property type="entry name" value="Beta-barrel_TonB_sf"/>
</dbReference>
<proteinExistence type="inferred from homology"/>
<keyword evidence="6" id="KW-0408">Iron</keyword>
<dbReference type="GO" id="GO:0006826">
    <property type="term" value="P:iron ion transport"/>
    <property type="evidence" value="ECO:0007669"/>
    <property type="project" value="UniProtKB-KW"/>
</dbReference>
<evidence type="ECO:0000256" key="2">
    <source>
        <dbReference type="ARBA" id="ARBA00022448"/>
    </source>
</evidence>
<dbReference type="Proteomes" id="UP000477680">
    <property type="component" value="Chromosome"/>
</dbReference>
<evidence type="ECO:0000256" key="1">
    <source>
        <dbReference type="ARBA" id="ARBA00004571"/>
    </source>
</evidence>
<keyword evidence="3 11" id="KW-1134">Transmembrane beta strand</keyword>
<comment type="subcellular location">
    <subcellularLocation>
        <location evidence="1 11">Cell outer membrane</location>
        <topology evidence="1 11">Multi-pass membrane protein</topology>
    </subcellularLocation>
</comment>
<keyword evidence="10 11" id="KW-0998">Cell outer membrane</keyword>
<organism evidence="13 14">
    <name type="scientific">Kineobactrum salinum</name>
    <dbReference type="NCBI Taxonomy" id="2708301"/>
    <lineage>
        <taxon>Bacteria</taxon>
        <taxon>Pseudomonadati</taxon>
        <taxon>Pseudomonadota</taxon>
        <taxon>Gammaproteobacteria</taxon>
        <taxon>Cellvibrionales</taxon>
        <taxon>Halieaceae</taxon>
        <taxon>Kineobactrum</taxon>
    </lineage>
</organism>
<evidence type="ECO:0000256" key="5">
    <source>
        <dbReference type="ARBA" id="ARBA00022692"/>
    </source>
</evidence>
<comment type="similarity">
    <text evidence="11">Belongs to the TonB-dependent receptor family.</text>
</comment>
<keyword evidence="2 11" id="KW-0813">Transport</keyword>
<dbReference type="PROSITE" id="PS52016">
    <property type="entry name" value="TONB_DEPENDENT_REC_3"/>
    <property type="match status" value="1"/>
</dbReference>
<gene>
    <name evidence="13" type="ORF">G3T16_10480</name>
</gene>
<reference evidence="13 14" key="1">
    <citation type="submission" date="2020-02" db="EMBL/GenBank/DDBJ databases">
        <title>Genome sequencing for Kineobactrum sp. M2.</title>
        <authorList>
            <person name="Park S.-J."/>
        </authorList>
    </citation>
    <scope>NUCLEOTIDE SEQUENCE [LARGE SCALE GENOMIC DNA]</scope>
    <source>
        <strain evidence="13 14">M2</strain>
    </source>
</reference>
<keyword evidence="4" id="KW-0410">Iron transport</keyword>
<keyword evidence="14" id="KW-1185">Reference proteome</keyword>
<evidence type="ECO:0000256" key="10">
    <source>
        <dbReference type="ARBA" id="ARBA00023237"/>
    </source>
</evidence>
<evidence type="ECO:0000256" key="3">
    <source>
        <dbReference type="ARBA" id="ARBA00022452"/>
    </source>
</evidence>
<keyword evidence="5 11" id="KW-0812">Transmembrane</keyword>
<sequence>MKKVNHAEQVAKKTEVKSEQTGLSRSAMVLGLMPHLLLTPSLGAAAETEGGIQNAIEEIVVTARFREEKLQDIPDTVKVFSAGDIREARIVSISDVSALVPNFSMFSSQDAGLAAVNIRGIGQVRNGEPPLAVVIDGVQVSHPDQIRQPLFDIASIEVLKGPRERYMVGMP</sequence>
<keyword evidence="9 11" id="KW-0472">Membrane</keyword>
<dbReference type="AlphaFoldDB" id="A0A6C0U2W3"/>
<feature type="domain" description="TonB-dependent receptor plug" evidence="12">
    <location>
        <begin position="70"/>
        <end position="163"/>
    </location>
</feature>